<evidence type="ECO:0000313" key="1">
    <source>
        <dbReference type="EMBL" id="PVX48760.1"/>
    </source>
</evidence>
<organism evidence="1 2">
    <name type="scientific">Hallella colorans</name>
    <dbReference type="NCBI Taxonomy" id="1703337"/>
    <lineage>
        <taxon>Bacteria</taxon>
        <taxon>Pseudomonadati</taxon>
        <taxon>Bacteroidota</taxon>
        <taxon>Bacteroidia</taxon>
        <taxon>Bacteroidales</taxon>
        <taxon>Prevotellaceae</taxon>
        <taxon>Hallella</taxon>
    </lineage>
</organism>
<protein>
    <submittedName>
        <fullName evidence="1">Uncharacterized protein</fullName>
    </submittedName>
</protein>
<sequence length="57" mass="6259">MLGVFANGMYQGHKYAKHLSFSQTAYTHNIISVATCFLGKSFINVLPFNTNGGSFRA</sequence>
<name>A0A2U0TYT2_9BACT</name>
<dbReference type="Proteomes" id="UP000245870">
    <property type="component" value="Unassembled WGS sequence"/>
</dbReference>
<gene>
    <name evidence="1" type="ORF">C7379_1244</name>
</gene>
<accession>A0A2U0TYT2</accession>
<dbReference type="AlphaFoldDB" id="A0A2U0TYT2"/>
<dbReference type="EMBL" id="QENY01000024">
    <property type="protein sequence ID" value="PVX48760.1"/>
    <property type="molecule type" value="Genomic_DNA"/>
</dbReference>
<proteinExistence type="predicted"/>
<keyword evidence="2" id="KW-1185">Reference proteome</keyword>
<comment type="caution">
    <text evidence="1">The sequence shown here is derived from an EMBL/GenBank/DDBJ whole genome shotgun (WGS) entry which is preliminary data.</text>
</comment>
<reference evidence="1 2" key="1">
    <citation type="submission" date="2018-05" db="EMBL/GenBank/DDBJ databases">
        <title>Genomic Encyclopedia of Type Strains, Phase IV (KMG-IV): sequencing the most valuable type-strain genomes for metagenomic binning, comparative biology and taxonomic classification.</title>
        <authorList>
            <person name="Goeker M."/>
        </authorList>
    </citation>
    <scope>NUCLEOTIDE SEQUENCE [LARGE SCALE GENOMIC DNA]</scope>
    <source>
        <strain evidence="1 2">DSM 100333</strain>
    </source>
</reference>
<evidence type="ECO:0000313" key="2">
    <source>
        <dbReference type="Proteomes" id="UP000245870"/>
    </source>
</evidence>